<evidence type="ECO:0000259" key="2">
    <source>
        <dbReference type="Pfam" id="PF09851"/>
    </source>
</evidence>
<protein>
    <recommendedName>
        <fullName evidence="2">SHOCT domain-containing protein</fullName>
    </recommendedName>
</protein>
<organism evidence="3 4">
    <name type="scientific">Clostridium folliculivorans</name>
    <dbReference type="NCBI Taxonomy" id="2886038"/>
    <lineage>
        <taxon>Bacteria</taxon>
        <taxon>Bacillati</taxon>
        <taxon>Bacillota</taxon>
        <taxon>Clostridia</taxon>
        <taxon>Eubacteriales</taxon>
        <taxon>Clostridiaceae</taxon>
        <taxon>Clostridium</taxon>
    </lineage>
</organism>
<feature type="transmembrane region" description="Helical" evidence="1">
    <location>
        <begin position="16"/>
        <end position="35"/>
    </location>
</feature>
<dbReference type="RefSeq" id="WP_261851123.1">
    <property type="nucleotide sequence ID" value="NZ_BQXY01000001.1"/>
</dbReference>
<evidence type="ECO:0000313" key="3">
    <source>
        <dbReference type="EMBL" id="GKU24100.1"/>
    </source>
</evidence>
<keyword evidence="1" id="KW-0812">Transmembrane</keyword>
<keyword evidence="4" id="KW-1185">Reference proteome</keyword>
<keyword evidence="1" id="KW-0472">Membrane</keyword>
<accession>A0A9W5Y026</accession>
<proteinExistence type="predicted"/>
<sequence length="80" mass="9107">MFCNGFGGFRGYGGPGFFMMIPMLLILLAVIYFIFKAVSSRNLNLTTNKNSSNAMDILNERFAKGEINEEEYELKKKLLK</sequence>
<comment type="caution">
    <text evidence="3">The sequence shown here is derived from an EMBL/GenBank/DDBJ whole genome shotgun (WGS) entry which is preliminary data.</text>
</comment>
<dbReference type="Proteomes" id="UP001057868">
    <property type="component" value="Unassembled WGS sequence"/>
</dbReference>
<dbReference type="EMBL" id="BQXY01000001">
    <property type="protein sequence ID" value="GKU24100.1"/>
    <property type="molecule type" value="Genomic_DNA"/>
</dbReference>
<evidence type="ECO:0000313" key="4">
    <source>
        <dbReference type="Proteomes" id="UP001057868"/>
    </source>
</evidence>
<dbReference type="Pfam" id="PF09851">
    <property type="entry name" value="SHOCT"/>
    <property type="match status" value="1"/>
</dbReference>
<feature type="domain" description="SHOCT" evidence="2">
    <location>
        <begin position="54"/>
        <end position="79"/>
    </location>
</feature>
<dbReference type="AlphaFoldDB" id="A0A9W5Y026"/>
<evidence type="ECO:0000256" key="1">
    <source>
        <dbReference type="SAM" id="Phobius"/>
    </source>
</evidence>
<name>A0A9W5Y026_9CLOT</name>
<gene>
    <name evidence="3" type="ORF">CFOLD11_09260</name>
</gene>
<dbReference type="InterPro" id="IPR018649">
    <property type="entry name" value="SHOCT"/>
</dbReference>
<reference evidence="3" key="1">
    <citation type="journal article" date="2023" name="Int. J. Syst. Evol. Microbiol.">
        <title>&lt;i&gt;Clostridium folliculivorans&lt;/i&gt; sp. nov., isolated from soil samples of an organic paddy in Japan.</title>
        <authorList>
            <person name="Tazawa J."/>
            <person name="Kobayashi H."/>
            <person name="Tanizawa Y."/>
            <person name="Uchino A."/>
            <person name="Tanaka F."/>
            <person name="Urashima Y."/>
            <person name="Miura S."/>
            <person name="Sakamoto M."/>
            <person name="Ohkuma M."/>
            <person name="Tohno M."/>
        </authorList>
    </citation>
    <scope>NUCLEOTIDE SEQUENCE</scope>
    <source>
        <strain evidence="3">D1-1</strain>
    </source>
</reference>
<keyword evidence="1" id="KW-1133">Transmembrane helix</keyword>